<reference evidence="1" key="1">
    <citation type="submission" date="2023-03" db="EMBL/GenBank/DDBJ databases">
        <title>Massive genome expansion in bonnet fungi (Mycena s.s.) driven by repeated elements and novel gene families across ecological guilds.</title>
        <authorList>
            <consortium name="Lawrence Berkeley National Laboratory"/>
            <person name="Harder C.B."/>
            <person name="Miyauchi S."/>
            <person name="Viragh M."/>
            <person name="Kuo A."/>
            <person name="Thoen E."/>
            <person name="Andreopoulos B."/>
            <person name="Lu D."/>
            <person name="Skrede I."/>
            <person name="Drula E."/>
            <person name="Henrissat B."/>
            <person name="Morin E."/>
            <person name="Kohler A."/>
            <person name="Barry K."/>
            <person name="LaButti K."/>
            <person name="Morin E."/>
            <person name="Salamov A."/>
            <person name="Lipzen A."/>
            <person name="Mereny Z."/>
            <person name="Hegedus B."/>
            <person name="Baldrian P."/>
            <person name="Stursova M."/>
            <person name="Weitz H."/>
            <person name="Taylor A."/>
            <person name="Grigoriev I.V."/>
            <person name="Nagy L.G."/>
            <person name="Martin F."/>
            <person name="Kauserud H."/>
        </authorList>
    </citation>
    <scope>NUCLEOTIDE SEQUENCE</scope>
    <source>
        <strain evidence="1">9144</strain>
    </source>
</reference>
<dbReference type="EMBL" id="JARJCW010000011">
    <property type="protein sequence ID" value="KAJ7219585.1"/>
    <property type="molecule type" value="Genomic_DNA"/>
</dbReference>
<accession>A0AAD6VU13</accession>
<dbReference type="AlphaFoldDB" id="A0AAD6VU13"/>
<proteinExistence type="predicted"/>
<protein>
    <submittedName>
        <fullName evidence="1">Uncharacterized protein</fullName>
    </submittedName>
</protein>
<evidence type="ECO:0000313" key="1">
    <source>
        <dbReference type="EMBL" id="KAJ7219585.1"/>
    </source>
</evidence>
<name>A0AAD6VU13_9AGAR</name>
<gene>
    <name evidence="1" type="ORF">GGX14DRAFT_436816</name>
</gene>
<dbReference type="Gene3D" id="3.40.50.300">
    <property type="entry name" value="P-loop containing nucleotide triphosphate hydrolases"/>
    <property type="match status" value="1"/>
</dbReference>
<dbReference type="Proteomes" id="UP001219525">
    <property type="component" value="Unassembled WGS sequence"/>
</dbReference>
<comment type="caution">
    <text evidence="1">The sequence shown here is derived from an EMBL/GenBank/DDBJ whole genome shotgun (WGS) entry which is preliminary data.</text>
</comment>
<dbReference type="SUPFAM" id="SSF52540">
    <property type="entry name" value="P-loop containing nucleoside triphosphate hydrolases"/>
    <property type="match status" value="1"/>
</dbReference>
<organism evidence="1 2">
    <name type="scientific">Mycena pura</name>
    <dbReference type="NCBI Taxonomy" id="153505"/>
    <lineage>
        <taxon>Eukaryota</taxon>
        <taxon>Fungi</taxon>
        <taxon>Dikarya</taxon>
        <taxon>Basidiomycota</taxon>
        <taxon>Agaricomycotina</taxon>
        <taxon>Agaricomycetes</taxon>
        <taxon>Agaricomycetidae</taxon>
        <taxon>Agaricales</taxon>
        <taxon>Marasmiineae</taxon>
        <taxon>Mycenaceae</taxon>
        <taxon>Mycena</taxon>
    </lineage>
</organism>
<sequence>MTSPPRKRARSEDGAISIGRHTSDSIHRFHTHLRAQSADLKTLTDSYHCVSLVFPSLLRTSIRIFPGQHERMFSHMGLPIVQEIGEQIQCLQAPSSLVLLGTYGAGKSHLLSVLASFLFAQGKRVVFLPECPLIAEDTVFGLKLAFSVAFADDPQTMQRILLFNTTSDFVQFARECHPDIYFLVHGFDQVGRDFRDVITATTASHFFIYTAYALDTLTSRHAPSVRIRSGFTSDEFAQWVHHYEDQLPIGIKNYMPYIEYISGGVPYFLYPLFGFGGKKCVDSLSQYRMGPHFETLVDQVAEGITATEKHTASQKSRYSQLMNACLTETIPEARPGANAALYDPRYFYFDKDRKGHCVCGVARDVMIDFFRAAGDMSLFTSDAWYTCVRSGNPNPSLRQSAIVQICLTRIGVGGLSQADAQGHAMRILTFRHTPNFGAMFEEAWSAPHVCKFVSAVILRISPRDKMAHLIPLQVAVGQGLTCVDLATSFFAVVWHQWEAAIREEGFNVVNTFVCIDSLAPESEEVIRMSNDFREKVKFVSPAYTVRNLNAAQLDPKLGRILKPEEFPVPETSPGNVFQ</sequence>
<dbReference type="InterPro" id="IPR027417">
    <property type="entry name" value="P-loop_NTPase"/>
</dbReference>
<keyword evidence="2" id="KW-1185">Reference proteome</keyword>
<evidence type="ECO:0000313" key="2">
    <source>
        <dbReference type="Proteomes" id="UP001219525"/>
    </source>
</evidence>